<evidence type="ECO:0000256" key="3">
    <source>
        <dbReference type="ARBA" id="ARBA00022741"/>
    </source>
</evidence>
<evidence type="ECO:0000256" key="4">
    <source>
        <dbReference type="ARBA" id="ARBA00022840"/>
    </source>
</evidence>
<keyword evidence="1" id="KW-0813">Transport</keyword>
<reference evidence="8" key="2">
    <citation type="submission" date="2014-03" db="EMBL/GenBank/DDBJ databases">
        <title>The whipworm genome and dual-species transcriptomics of an intimate host-pathogen interaction.</title>
        <authorList>
            <person name="Foth B.J."/>
            <person name="Tsai I.J."/>
            <person name="Reid A.J."/>
            <person name="Bancroft A.J."/>
            <person name="Nichol S."/>
            <person name="Tracey A."/>
            <person name="Holroyd N."/>
            <person name="Cotton J.A."/>
            <person name="Stanley E.J."/>
            <person name="Zarowiecki M."/>
            <person name="Liu J.Z."/>
            <person name="Huckvale T."/>
            <person name="Cooper P.J."/>
            <person name="Grencis R.K."/>
            <person name="Berriman M."/>
        </authorList>
    </citation>
    <scope>NUCLEOTIDE SEQUENCE [LARGE SCALE GENOMIC DNA]</scope>
    <source>
        <strain evidence="8">Edinburgh</strain>
    </source>
</reference>
<keyword evidence="2" id="KW-0677">Repeat</keyword>
<dbReference type="Gene3D" id="3.40.50.300">
    <property type="entry name" value="P-loop containing nucleotide triphosphate hydrolases"/>
    <property type="match status" value="2"/>
</dbReference>
<dbReference type="WBParaSite" id="TMUE_2000006404.1">
    <property type="protein sequence ID" value="TMUE_2000006404.1"/>
    <property type="gene ID" value="WBGene00299582"/>
</dbReference>
<feature type="transmembrane region" description="Helical" evidence="6">
    <location>
        <begin position="643"/>
        <end position="664"/>
    </location>
</feature>
<proteinExistence type="predicted"/>
<dbReference type="Proteomes" id="UP000046395">
    <property type="component" value="Unassembled WGS sequence"/>
</dbReference>
<dbReference type="InterPro" id="IPR003593">
    <property type="entry name" value="AAA+_ATPase"/>
</dbReference>
<evidence type="ECO:0000313" key="9">
    <source>
        <dbReference type="WBParaSite" id="TMUE_2000006404.1"/>
    </source>
</evidence>
<keyword evidence="6" id="KW-0472">Membrane</keyword>
<feature type="transmembrane region" description="Helical" evidence="6">
    <location>
        <begin position="826"/>
        <end position="847"/>
    </location>
</feature>
<name>A0A5S6QGT1_TRIMR</name>
<dbReference type="PROSITE" id="PS50893">
    <property type="entry name" value="ABC_TRANSPORTER_2"/>
    <property type="match status" value="2"/>
</dbReference>
<feature type="transmembrane region" description="Helical" evidence="6">
    <location>
        <begin position="1598"/>
        <end position="1619"/>
    </location>
</feature>
<dbReference type="PROSITE" id="PS00211">
    <property type="entry name" value="ABC_TRANSPORTER_1"/>
    <property type="match status" value="1"/>
</dbReference>
<evidence type="ECO:0000256" key="1">
    <source>
        <dbReference type="ARBA" id="ARBA00022448"/>
    </source>
</evidence>
<feature type="transmembrane region" description="Helical" evidence="6">
    <location>
        <begin position="1268"/>
        <end position="1289"/>
    </location>
</feature>
<keyword evidence="8" id="KW-1185">Reference proteome</keyword>
<feature type="transmembrane region" description="Helical" evidence="6">
    <location>
        <begin position="684"/>
        <end position="711"/>
    </location>
</feature>
<evidence type="ECO:0000313" key="8">
    <source>
        <dbReference type="Proteomes" id="UP000046395"/>
    </source>
</evidence>
<dbReference type="InterPro" id="IPR003439">
    <property type="entry name" value="ABC_transporter-like_ATP-bd"/>
</dbReference>
<feature type="transmembrane region" description="Helical" evidence="6">
    <location>
        <begin position="1560"/>
        <end position="1592"/>
    </location>
</feature>
<dbReference type="STRING" id="70415.A0A5S6QGT1"/>
<feature type="transmembrane region" description="Helical" evidence="6">
    <location>
        <begin position="1520"/>
        <end position="1540"/>
    </location>
</feature>
<dbReference type="WBParaSite" id="TMUE_2000006404.2">
    <property type="protein sequence ID" value="TMUE_2000006404.2"/>
    <property type="gene ID" value="WBGene00299582"/>
</dbReference>
<feature type="transmembrane region" description="Helical" evidence="6">
    <location>
        <begin position="1626"/>
        <end position="1650"/>
    </location>
</feature>
<dbReference type="InterPro" id="IPR027417">
    <property type="entry name" value="P-loop_NTPase"/>
</dbReference>
<dbReference type="GO" id="GO:0016887">
    <property type="term" value="F:ATP hydrolysis activity"/>
    <property type="evidence" value="ECO:0007669"/>
    <property type="project" value="InterPro"/>
</dbReference>
<keyword evidence="6" id="KW-1133">Transmembrane helix</keyword>
<keyword evidence="6" id="KW-0812">Transmembrane</keyword>
<evidence type="ECO:0000256" key="5">
    <source>
        <dbReference type="SAM" id="MobiDB-lite"/>
    </source>
</evidence>
<feature type="transmembrane region" description="Helical" evidence="6">
    <location>
        <begin position="723"/>
        <end position="741"/>
    </location>
</feature>
<dbReference type="SUPFAM" id="SSF52540">
    <property type="entry name" value="P-loop containing nucleoside triphosphate hydrolases"/>
    <property type="match status" value="2"/>
</dbReference>
<reference evidence="8" key="1">
    <citation type="submission" date="2013-11" db="EMBL/GenBank/DDBJ databases">
        <authorList>
            <person name="Aslett M."/>
        </authorList>
    </citation>
    <scope>NUCLEOTIDE SEQUENCE [LARGE SCALE GENOMIC DNA]</scope>
    <source>
        <strain evidence="8">Edinburgh</strain>
    </source>
</reference>
<sequence>MGRLSDVWRQFCVLVFKNVLQKLRKQRRFIFELAFAPLLLFGLLNLVNVNRAKDFPRCGFTPVSISSMDPLEKLSELFCLSKMSCSENVDYGLLRSLEDGRMLSLMEMREAFLMDNDLYNSFSTVIMEAGEILDQISKGIPSRVDFDGVSLSDLFILNSSTIDVLSKTLKMPGGFGVCLMNSVLKPNLFARIAKQIIMTNDFSIITLAQEIVCDRTHSLDEFLIFNCSNTVTTRMRRYLCYSIVGKDLEYLLTSQLNTVTFIDTVGKNFTGLHLTNDGLVRILRSYITIRNILKNSRARELFHQLFETISTATYSTAKPSKRFQRFTEAFFCGRKLLDQNVPSERAAGTSKGTVRSSAASSRSRPRNAKQFQEWEGMFASSNEDDKCAKVISQTGFDWAKMNRMIKFLRGKVFLTPDTPFLHLLLDKINRRLEALVAAKSNFGFWIEAFKLMLLPHGGATNNTVTNLRILLSNLNRSLEGLPDGEQVLLKLEAQKSASPSAKYVWDTLQSILECWQVNRFYVAELNSETRRRARTLDNLNLLLANVHFKWADGPTGWRYMKYEIDMSKEYGDEPTATRLRGAPFPSRNHSIYLEHMELREIIDYASMEFGTSDMQFEGRRVVAHPLPVERRSRSLFSTQGREVIISALFVFSFFAHNLGVYRQIGYERERRHREFLNCLGVSQFAYFAAWIAFCLLWELTSMWTVYFAFLYHEIFAYSKPACLAMPLFAYCTSLCSLYCLLATLLNGVRLSASCLLLLEIIFFLPWLICQSVAPSIAKCIKIISFVFPQSTMPWIVKEVLDLESKSGGLQWALFRFKNPHNEDACMLFHIVVLLVQAFVYFLLTLFFDSVLPDSHGLSKTWNFPVAVFAPGHTKSEDDPPAAGVAVKLTNIRTNRSGRFAKANVDDLNLEIREHNLVAILDPNGLVGSTLILVASGLLKPARGMVSCSRSGYETPSLVDPRSSVLFCPNYSIMFYDLSFQENAYIYSMLLDSCCERRNRIHRLDELLSRLEMKDKMKVHSQELSVGEQKALSVLIALQLDKPILVLDNAGSDACFKLRDNLWALLSDQARSKTIVLSTNCPDFVDRFADAVAVVDGSKVEFFQTVTAFRDWLQIGYHICFSGFVAAIPNDLAYITGSVSFHDLLDRWFHEKQLYKQTSTYIEFIVPRYSFDKMAAFCNYFEKRRSSIGCLKLEIYEVTTKEALRKGLPKSRSLKAARSNKSLCDEVEIDLLKTNQRFDTSYVKGKRPSFNAQFAAVCYRRRRLCRRELQLILFMVIYPLLSVGTVLHLLEGAKQKYEGEYPIEFGRTTILFRTSHASNFSYVQESAGGPTSPLLNDESYEVKTSSVSRSPGIGVSLKHADANIILSASVNRSRRHDSENSKATVATSQDMKQNSWGCTYTRSTDAKLKSMLQHEASWRHTLGLLFQRLNVSSSRLRQTGNKDVDNEQMKILPSYKISYSHVMPESMQDCLNDINNNFISATFQQHGRGHKLVWGMESTGARKHTITELTAWKIAGNDLCLAVVMCQALCFVCVCCCRTVMEDSVTRRNKLMFTSSLRPPVYWISNFVFDMVAYLSTLMLSMVALFALGLFVYNKSVALLFQFIILTLAFGVCMIALIYLSAKVLPSALIGGITALLFVLFTGPVPVGFMLSSEYWHFLNAQELLNLGHPSWQNDLSSGIERIALLTLPPYGFIMAVMELQVSARILREQDSFMTQLFKTPDLLGYAVVIMFTEAVLFLVIGLLGDLCGSRHLTWSRKESVSNEEMNDAPEEKASSLLEMQPPVETQRLCKICNYWDLKWKPSDEWPLSFKKKTLIDNVSFCLPRGACVGLYGHRSSGKTTLCQLLVAMQTATSGNVVFHSVGDDESTVSCIGYSPQEDQLDNDLTVQETLTFYSRLRCVQQRNCQKMTDYILRAFDLRQVMNRDVAFINNAEKKRLSLAVAFVGDPSIVILDEPAQHLSFQECRRVYQAIESFMDNSKTMLIASENTDFLRSVCHDLNVMNQGKLVEFGSLMNQEWKFGHAYIMEVKLLSQDEVPKLTELVKERMPYAETVIHAATTLVKIPVMSSDVSPILIMQLAELIQLSFKTDRIFIFQGTLNDILEES</sequence>
<feature type="region of interest" description="Disordered" evidence="5">
    <location>
        <begin position="344"/>
        <end position="369"/>
    </location>
</feature>
<dbReference type="GO" id="GO:0005524">
    <property type="term" value="F:ATP binding"/>
    <property type="evidence" value="ECO:0007669"/>
    <property type="project" value="UniProtKB-KW"/>
</dbReference>
<feature type="domain" description="ABC transporter" evidence="7">
    <location>
        <begin position="886"/>
        <end position="1121"/>
    </location>
</feature>
<evidence type="ECO:0000256" key="2">
    <source>
        <dbReference type="ARBA" id="ARBA00022737"/>
    </source>
</evidence>
<dbReference type="GO" id="GO:0140359">
    <property type="term" value="F:ABC-type transporter activity"/>
    <property type="evidence" value="ECO:0007669"/>
    <property type="project" value="InterPro"/>
</dbReference>
<dbReference type="Pfam" id="PF00005">
    <property type="entry name" value="ABC_tran"/>
    <property type="match status" value="2"/>
</dbReference>
<protein>
    <submittedName>
        <fullName evidence="9">ABC transporter domain-containing protein</fullName>
    </submittedName>
</protein>
<keyword evidence="4" id="KW-0067">ATP-binding</keyword>
<reference evidence="9" key="3">
    <citation type="submission" date="2019-12" db="UniProtKB">
        <authorList>
            <consortium name="WormBaseParasite"/>
        </authorList>
    </citation>
    <scope>IDENTIFICATION</scope>
</reference>
<dbReference type="SMART" id="SM00382">
    <property type="entry name" value="AAA"/>
    <property type="match status" value="1"/>
</dbReference>
<organism evidence="8 9">
    <name type="scientific">Trichuris muris</name>
    <name type="common">Mouse whipworm</name>
    <dbReference type="NCBI Taxonomy" id="70415"/>
    <lineage>
        <taxon>Eukaryota</taxon>
        <taxon>Metazoa</taxon>
        <taxon>Ecdysozoa</taxon>
        <taxon>Nematoda</taxon>
        <taxon>Enoplea</taxon>
        <taxon>Dorylaimia</taxon>
        <taxon>Trichinellida</taxon>
        <taxon>Trichuridae</taxon>
        <taxon>Trichuris</taxon>
    </lineage>
</organism>
<dbReference type="GO" id="GO:0005319">
    <property type="term" value="F:lipid transporter activity"/>
    <property type="evidence" value="ECO:0007669"/>
    <property type="project" value="TreeGrafter"/>
</dbReference>
<accession>A0A5S6QGT1</accession>
<evidence type="ECO:0000259" key="7">
    <source>
        <dbReference type="PROSITE" id="PS50893"/>
    </source>
</evidence>
<dbReference type="InterPro" id="IPR017871">
    <property type="entry name" value="ABC_transporter-like_CS"/>
</dbReference>
<dbReference type="PANTHER" id="PTHR19229">
    <property type="entry name" value="ATP-BINDING CASSETTE TRANSPORTER SUBFAMILY A ABCA"/>
    <property type="match status" value="1"/>
</dbReference>
<dbReference type="InterPro" id="IPR026082">
    <property type="entry name" value="ABCA"/>
</dbReference>
<keyword evidence="3" id="KW-0547">Nucleotide-binding</keyword>
<feature type="transmembrane region" description="Helical" evidence="6">
    <location>
        <begin position="1722"/>
        <end position="1743"/>
    </location>
</feature>
<dbReference type="GO" id="GO:0016020">
    <property type="term" value="C:membrane"/>
    <property type="evidence" value="ECO:0007669"/>
    <property type="project" value="InterPro"/>
</dbReference>
<dbReference type="PANTHER" id="PTHR19229:SF36">
    <property type="entry name" value="ATP-BINDING CASSETTE SUB-FAMILY A MEMBER 2"/>
    <property type="match status" value="1"/>
</dbReference>
<feature type="domain" description="ABC transporter" evidence="7">
    <location>
        <begin position="1783"/>
        <end position="2027"/>
    </location>
</feature>
<evidence type="ECO:0000256" key="6">
    <source>
        <dbReference type="SAM" id="Phobius"/>
    </source>
</evidence>
<feature type="transmembrane region" description="Helical" evidence="6">
    <location>
        <begin position="29"/>
        <end position="47"/>
    </location>
</feature>